<evidence type="ECO:0000313" key="4">
    <source>
        <dbReference type="Proteomes" id="UP000245048"/>
    </source>
</evidence>
<dbReference type="PANTHER" id="PTHR42928">
    <property type="entry name" value="TRICARBOXYLATE-BINDING PROTEIN"/>
    <property type="match status" value="1"/>
</dbReference>
<dbReference type="CDD" id="cd07012">
    <property type="entry name" value="PBP2_Bug_TTT"/>
    <property type="match status" value="1"/>
</dbReference>
<comment type="caution">
    <text evidence="3">The sequence shown here is derived from an EMBL/GenBank/DDBJ whole genome shotgun (WGS) entry which is preliminary data.</text>
</comment>
<keyword evidence="2" id="KW-0732">Signal</keyword>
<dbReference type="Pfam" id="PF03401">
    <property type="entry name" value="TctC"/>
    <property type="match status" value="1"/>
</dbReference>
<accession>A0A2U1V3S0</accession>
<feature type="chain" id="PRO_5015781994" evidence="2">
    <location>
        <begin position="21"/>
        <end position="324"/>
    </location>
</feature>
<dbReference type="PANTHER" id="PTHR42928:SF5">
    <property type="entry name" value="BLR1237 PROTEIN"/>
    <property type="match status" value="1"/>
</dbReference>
<dbReference type="RefSeq" id="WP_109517390.1">
    <property type="nucleotide sequence ID" value="NZ_PDOA01000007.1"/>
</dbReference>
<evidence type="ECO:0000256" key="2">
    <source>
        <dbReference type="SAM" id="SignalP"/>
    </source>
</evidence>
<proteinExistence type="inferred from homology"/>
<comment type="similarity">
    <text evidence="1">Belongs to the UPF0065 (bug) family.</text>
</comment>
<feature type="signal peptide" evidence="2">
    <location>
        <begin position="1"/>
        <end position="20"/>
    </location>
</feature>
<dbReference type="InterPro" id="IPR005064">
    <property type="entry name" value="BUG"/>
</dbReference>
<dbReference type="InterPro" id="IPR042100">
    <property type="entry name" value="Bug_dom1"/>
</dbReference>
<organism evidence="3 4">
    <name type="scientific">Teichococcus aestuarii</name>
    <dbReference type="NCBI Taxonomy" id="568898"/>
    <lineage>
        <taxon>Bacteria</taxon>
        <taxon>Pseudomonadati</taxon>
        <taxon>Pseudomonadota</taxon>
        <taxon>Alphaproteobacteria</taxon>
        <taxon>Acetobacterales</taxon>
        <taxon>Roseomonadaceae</taxon>
        <taxon>Roseomonas</taxon>
    </lineage>
</organism>
<dbReference type="OrthoDB" id="7273167at2"/>
<dbReference type="Gene3D" id="3.40.190.150">
    <property type="entry name" value="Bordetella uptake gene, domain 1"/>
    <property type="match status" value="1"/>
</dbReference>
<keyword evidence="4" id="KW-1185">Reference proteome</keyword>
<gene>
    <name evidence="3" type="ORF">CR165_12840</name>
</gene>
<sequence length="324" mass="34851">MSITLARRALLGALALPALATPRARAEAAPFPSRPVRLIYPFAPGVGDGLARAVAEAARETLGQPIVVENKPGANTMIGAEAAARAAKDGYTLGWVATSTLALNPHFYPNITYQPADFAPLTLVYRAPVAFAAAAEVPGGGLAGTLAWLKNNPGQPFGSVGNGSTPHLVMEMLQGRTGLRMVNVAYRGEQAALADLMTGRIPFYAGSLNTLLPHMENRRFRVLALSAPERLAATPEVPTFRELGHPDLVLRYWHGICAPAGTPPEVQRILAEALRKAVRSEMVRQRATPDMTLDPLTLEEFARLIRTDHESYGRLIRERNISVG</sequence>
<dbReference type="Proteomes" id="UP000245048">
    <property type="component" value="Unassembled WGS sequence"/>
</dbReference>
<evidence type="ECO:0000256" key="1">
    <source>
        <dbReference type="ARBA" id="ARBA00006987"/>
    </source>
</evidence>
<dbReference type="Gene3D" id="3.40.190.10">
    <property type="entry name" value="Periplasmic binding protein-like II"/>
    <property type="match status" value="1"/>
</dbReference>
<reference evidence="4" key="1">
    <citation type="submission" date="2017-10" db="EMBL/GenBank/DDBJ databases">
        <authorList>
            <person name="Toshchakov S.V."/>
            <person name="Goeva M.A."/>
        </authorList>
    </citation>
    <scope>NUCLEOTIDE SEQUENCE [LARGE SCALE GENOMIC DNA]</scope>
    <source>
        <strain evidence="4">JR1/69-1-13</strain>
    </source>
</reference>
<dbReference type="SUPFAM" id="SSF53850">
    <property type="entry name" value="Periplasmic binding protein-like II"/>
    <property type="match status" value="1"/>
</dbReference>
<dbReference type="PIRSF" id="PIRSF017082">
    <property type="entry name" value="YflP"/>
    <property type="match status" value="1"/>
</dbReference>
<evidence type="ECO:0000313" key="3">
    <source>
        <dbReference type="EMBL" id="PWC28569.1"/>
    </source>
</evidence>
<protein>
    <submittedName>
        <fullName evidence="3">ABC transporter substrate-binding protein</fullName>
    </submittedName>
</protein>
<name>A0A2U1V3S0_9PROT</name>
<dbReference type="AlphaFoldDB" id="A0A2U1V3S0"/>
<dbReference type="EMBL" id="PDOA01000007">
    <property type="protein sequence ID" value="PWC28569.1"/>
    <property type="molecule type" value="Genomic_DNA"/>
</dbReference>